<protein>
    <submittedName>
        <fullName evidence="3">Conserved repeat domain-containing protein</fullName>
    </submittedName>
</protein>
<dbReference type="AlphaFoldDB" id="A0A1I4X2Y0"/>
<dbReference type="Gene3D" id="2.80.10.50">
    <property type="match status" value="5"/>
</dbReference>
<dbReference type="Pfam" id="PF17164">
    <property type="entry name" value="DUF5122"/>
    <property type="match status" value="8"/>
</dbReference>
<accession>A0A1I4X2Y0</accession>
<keyword evidence="4" id="KW-1185">Reference proteome</keyword>
<dbReference type="InterPro" id="IPR001434">
    <property type="entry name" value="OmcB-like_DUF11"/>
</dbReference>
<dbReference type="Pfam" id="PF01345">
    <property type="entry name" value="DUF11"/>
    <property type="match status" value="1"/>
</dbReference>
<dbReference type="Proteomes" id="UP000198575">
    <property type="component" value="Unassembled WGS sequence"/>
</dbReference>
<sequence length="877" mass="88448">MKRTWIALIVFALMGMIVASPTTGFAQSPPPLPKPDLTGFLMAGNVLATAGQPDGSIILGGNFTSINGEPRRGLARLQPDGTLDPVWNPSVNIGGIVYALSLDADGSVFVGGLFDSVNGIVRGNIAKVSGSGAGAVDPDWNPDASLGVVHCLQADDLGSIYVGGSFAEVGGQSRANLARLATSGSGAADSWNPSTDGEVRAMALDGSGSLFVGGHFTTAGGQPRASIAKLSVSGAGSADPDWNPSVVGYGVFSLALEGPDRLYAGGDFSSIGGFSRGSIAKLSITGSGAVDSLWNPAADAPVYALLAVGGGTLYVGGEFHSIGGQSRNGVAKLYTEGPGPADALWNPGSDQAVATIVGRGTDSIVVGGWFEFIGGAPHLALAAITEAGLVGGLVDVELGGGYPQVMLALADGGTVIGGRFAKVDGRVRQKLLRLEPDGSLDPDWHPMLSGGSYYQDIRALAEGENGEVYVGGDFTLVDGVSRNYLARIDAAGHLDLEWNPSPDQSVGDFVLDSANSALYVAGEFDTIGGAARNHLAKLSTSGNGEADTVWNPAPNGYISALALGTSSALFVAGDFTMIGGLPRARFAKLSGTGVGSAAAGWNPGVDDYIYALTVDVNGDVYAGGKFLNLGGLPRNRIARVSAAGSVDGAWNPSAGDSVAALTLRDDALYAGGAFTTIGGASRSRLARLSKSGAGTATAWNPSPNSNVYAIATDPVGPIRIAGTFVTVAGQGREFAAALPPADVSIVAESESPSAQAGDLVEYRITIGNSGASPASGIALSASLPPELPLSGMAWSCTANAGSSCGSSGTSGSGNLPASIDVSVGGDVEFLYSGTVVAGPADEFQLTATAIYQGEPLRATAITRYVLFRNGFDPAVSN</sequence>
<dbReference type="RefSeq" id="WP_139224897.1">
    <property type="nucleotide sequence ID" value="NZ_FOVF01000007.1"/>
</dbReference>
<feature type="chain" id="PRO_5011710804" evidence="1">
    <location>
        <begin position="27"/>
        <end position="877"/>
    </location>
</feature>
<dbReference type="PANTHER" id="PTHR31778:SF2">
    <property type="entry name" value="BUD SITE SELECTION PROTEIN RAX2"/>
    <property type="match status" value="1"/>
</dbReference>
<evidence type="ECO:0000313" key="4">
    <source>
        <dbReference type="Proteomes" id="UP000198575"/>
    </source>
</evidence>
<keyword evidence="1" id="KW-0732">Signal</keyword>
<evidence type="ECO:0000256" key="1">
    <source>
        <dbReference type="SAM" id="SignalP"/>
    </source>
</evidence>
<name>A0A1I4X2Y0_9GAMM</name>
<dbReference type="InterPro" id="IPR013431">
    <property type="entry name" value="Delta_60_rpt"/>
</dbReference>
<feature type="domain" description="DUF11" evidence="2">
    <location>
        <begin position="742"/>
        <end position="809"/>
    </location>
</feature>
<gene>
    <name evidence="3" type="ORF">SAMN05216289_107103</name>
</gene>
<evidence type="ECO:0000313" key="3">
    <source>
        <dbReference type="EMBL" id="SFN20304.1"/>
    </source>
</evidence>
<reference evidence="3 4" key="1">
    <citation type="submission" date="2016-10" db="EMBL/GenBank/DDBJ databases">
        <authorList>
            <person name="de Groot N.N."/>
        </authorList>
    </citation>
    <scope>NUCLEOTIDE SEQUENCE [LARGE SCALE GENOMIC DNA]</scope>
    <source>
        <strain evidence="3 4">CGMCC 1.7659</strain>
    </source>
</reference>
<dbReference type="EMBL" id="FOVF01000007">
    <property type="protein sequence ID" value="SFN20304.1"/>
    <property type="molecule type" value="Genomic_DNA"/>
</dbReference>
<dbReference type="STRING" id="578942.SAMN05216289_107103"/>
<dbReference type="GO" id="GO:1902929">
    <property type="term" value="C:plasma membrane of growing cell tip"/>
    <property type="evidence" value="ECO:0007669"/>
    <property type="project" value="TreeGrafter"/>
</dbReference>
<evidence type="ECO:0000259" key="2">
    <source>
        <dbReference type="Pfam" id="PF01345"/>
    </source>
</evidence>
<dbReference type="PANTHER" id="PTHR31778">
    <property type="entry name" value="BUD SITE SELECTION PROTEIN RAX2"/>
    <property type="match status" value="1"/>
</dbReference>
<feature type="signal peptide" evidence="1">
    <location>
        <begin position="1"/>
        <end position="26"/>
    </location>
</feature>
<dbReference type="OrthoDB" id="5950305at2"/>
<proteinExistence type="predicted"/>
<organism evidence="3 4">
    <name type="scientific">Dokdonella immobilis</name>
    <dbReference type="NCBI Taxonomy" id="578942"/>
    <lineage>
        <taxon>Bacteria</taxon>
        <taxon>Pseudomonadati</taxon>
        <taxon>Pseudomonadota</taxon>
        <taxon>Gammaproteobacteria</taxon>
        <taxon>Lysobacterales</taxon>
        <taxon>Rhodanobacteraceae</taxon>
        <taxon>Dokdonella</taxon>
    </lineage>
</organism>